<evidence type="ECO:0000256" key="6">
    <source>
        <dbReference type="SAM" id="Phobius"/>
    </source>
</evidence>
<dbReference type="PANTHER" id="PTHR48021:SF46">
    <property type="entry name" value="MAJOR FACILITATOR SUPERFAMILY (MFS) PROFILE DOMAIN-CONTAINING PROTEIN"/>
    <property type="match status" value="1"/>
</dbReference>
<feature type="transmembrane region" description="Helical" evidence="6">
    <location>
        <begin position="67"/>
        <end position="89"/>
    </location>
</feature>
<dbReference type="Gene3D" id="1.20.1250.20">
    <property type="entry name" value="MFS general substrate transporter like domains"/>
    <property type="match status" value="2"/>
</dbReference>
<proteinExistence type="predicted"/>
<gene>
    <name evidence="9" type="primary">LOC107223211</name>
</gene>
<name>A0ABM3G4Q3_NEOLC</name>
<dbReference type="Proteomes" id="UP000829291">
    <property type="component" value="Chromosome 5"/>
</dbReference>
<feature type="transmembrane region" description="Helical" evidence="6">
    <location>
        <begin position="383"/>
        <end position="404"/>
    </location>
</feature>
<dbReference type="SUPFAM" id="SSF103473">
    <property type="entry name" value="MFS general substrate transporter"/>
    <property type="match status" value="1"/>
</dbReference>
<dbReference type="InterPro" id="IPR020846">
    <property type="entry name" value="MFS_dom"/>
</dbReference>
<feature type="transmembrane region" description="Helical" evidence="6">
    <location>
        <begin position="120"/>
        <end position="143"/>
    </location>
</feature>
<feature type="transmembrane region" description="Helical" evidence="6">
    <location>
        <begin position="96"/>
        <end position="114"/>
    </location>
</feature>
<dbReference type="PROSITE" id="PS50850">
    <property type="entry name" value="MFS"/>
    <property type="match status" value="1"/>
</dbReference>
<evidence type="ECO:0000313" key="8">
    <source>
        <dbReference type="Proteomes" id="UP000829291"/>
    </source>
</evidence>
<dbReference type="InterPro" id="IPR036259">
    <property type="entry name" value="MFS_trans_sf"/>
</dbReference>
<feature type="transmembrane region" description="Helical" evidence="6">
    <location>
        <begin position="410"/>
        <end position="435"/>
    </location>
</feature>
<accession>A0ABM3G4Q3</accession>
<evidence type="ECO:0000256" key="3">
    <source>
        <dbReference type="ARBA" id="ARBA00022989"/>
    </source>
</evidence>
<dbReference type="InterPro" id="IPR005828">
    <property type="entry name" value="MFS_sugar_transport-like"/>
</dbReference>
<evidence type="ECO:0000256" key="1">
    <source>
        <dbReference type="ARBA" id="ARBA00004141"/>
    </source>
</evidence>
<evidence type="ECO:0000259" key="7">
    <source>
        <dbReference type="PROSITE" id="PS50850"/>
    </source>
</evidence>
<keyword evidence="3 6" id="KW-1133">Transmembrane helix</keyword>
<feature type="transmembrane region" description="Helical" evidence="6">
    <location>
        <begin position="180"/>
        <end position="200"/>
    </location>
</feature>
<dbReference type="InterPro" id="IPR050549">
    <property type="entry name" value="MFS_Trehalose_Transporter"/>
</dbReference>
<feature type="transmembrane region" description="Helical" evidence="6">
    <location>
        <begin position="314"/>
        <end position="336"/>
    </location>
</feature>
<dbReference type="InterPro" id="IPR005829">
    <property type="entry name" value="Sugar_transporter_CS"/>
</dbReference>
<feature type="domain" description="Major facilitator superfamily (MFS) profile" evidence="7">
    <location>
        <begin position="28"/>
        <end position="439"/>
    </location>
</feature>
<evidence type="ECO:0000256" key="2">
    <source>
        <dbReference type="ARBA" id="ARBA00022692"/>
    </source>
</evidence>
<dbReference type="InterPro" id="IPR003663">
    <property type="entry name" value="Sugar/inositol_transpt"/>
</dbReference>
<evidence type="ECO:0000256" key="4">
    <source>
        <dbReference type="ARBA" id="ARBA00023136"/>
    </source>
</evidence>
<comment type="subcellular location">
    <subcellularLocation>
        <location evidence="1">Membrane</location>
        <topology evidence="1">Multi-pass membrane protein</topology>
    </subcellularLocation>
</comment>
<organism evidence="8 9">
    <name type="scientific">Neodiprion lecontei</name>
    <name type="common">Redheaded pine sawfly</name>
    <dbReference type="NCBI Taxonomy" id="441921"/>
    <lineage>
        <taxon>Eukaryota</taxon>
        <taxon>Metazoa</taxon>
        <taxon>Ecdysozoa</taxon>
        <taxon>Arthropoda</taxon>
        <taxon>Hexapoda</taxon>
        <taxon>Insecta</taxon>
        <taxon>Pterygota</taxon>
        <taxon>Neoptera</taxon>
        <taxon>Endopterygota</taxon>
        <taxon>Hymenoptera</taxon>
        <taxon>Tenthredinoidea</taxon>
        <taxon>Diprionidae</taxon>
        <taxon>Diprioninae</taxon>
        <taxon>Neodiprion</taxon>
    </lineage>
</organism>
<evidence type="ECO:0000313" key="9">
    <source>
        <dbReference type="RefSeq" id="XP_046595235.1"/>
    </source>
</evidence>
<keyword evidence="2 6" id="KW-0812">Transmembrane</keyword>
<feature type="transmembrane region" description="Helical" evidence="6">
    <location>
        <begin position="155"/>
        <end position="174"/>
    </location>
</feature>
<keyword evidence="8" id="KW-1185">Reference proteome</keyword>
<feature type="transmembrane region" description="Helical" evidence="6">
    <location>
        <begin position="26"/>
        <end position="47"/>
    </location>
</feature>
<dbReference type="PROSITE" id="PS00216">
    <property type="entry name" value="SUGAR_TRANSPORT_1"/>
    <property type="match status" value="2"/>
</dbReference>
<reference evidence="9" key="1">
    <citation type="submission" date="2025-08" db="UniProtKB">
        <authorList>
            <consortium name="RefSeq"/>
        </authorList>
    </citation>
    <scope>IDENTIFICATION</scope>
    <source>
        <tissue evidence="9">Thorax and Abdomen</tissue>
    </source>
</reference>
<feature type="transmembrane region" description="Helical" evidence="6">
    <location>
        <begin position="285"/>
        <end position="307"/>
    </location>
</feature>
<dbReference type="Pfam" id="PF00083">
    <property type="entry name" value="Sugar_tr"/>
    <property type="match status" value="1"/>
</dbReference>
<dbReference type="RefSeq" id="XP_046595235.1">
    <property type="nucleotide sequence ID" value="XM_046739279.1"/>
</dbReference>
<keyword evidence="5" id="KW-0325">Glycoprotein</keyword>
<feature type="transmembrane region" description="Helical" evidence="6">
    <location>
        <begin position="348"/>
        <end position="371"/>
    </location>
</feature>
<keyword evidence="4 6" id="KW-0472">Membrane</keyword>
<evidence type="ECO:0000256" key="5">
    <source>
        <dbReference type="ARBA" id="ARBA00023180"/>
    </source>
</evidence>
<dbReference type="PANTHER" id="PTHR48021">
    <property type="match status" value="1"/>
</dbReference>
<protein>
    <submittedName>
        <fullName evidence="9">Facilitated trehalose transporter Tret1-2 homolog isoform X2</fullName>
    </submittedName>
</protein>
<sequence>MDSSRSEDNGFLKPKIIQKSKSARQIFAAVSATLILIASGFHIGWASPSLAKLQAKDADIFVTSSQGSWIASFLLMGSIFGTILALLVVDRWGRKTLLLLMSIPLFVSCVLIALAQTYWWFYLARFTAGIGNGAIFTGMPIYVSEIAEDRMRGAFGILATVMMNLGTLVSYGIGPWVSRATLAMVGAIVPVVYALTFIWMPETPYYFAMKSVHKKSVKSLRWLREISDVTEEVKKIRINVTLKRKDVRSITELCTVKGNQKASGITAISAYSTIIFNQVDSGLSTGVFIIILGIVKLTIAAMVIFLADVAGRRPLLLTSISLSTLFLFAEAVYFHLQANGTDLTSVSWLPLVAMIAFLISYTSGMGTIPMVTAAEIFPCEVKALAMTAAVTYMCAAGICVTKLYQIVSDAYGIHVALYIFTVCSTASTAFIFLVVPETKRRSLNEIQDELHGVTKPML</sequence>
<dbReference type="GeneID" id="107223211"/>
<dbReference type="PRINTS" id="PR00171">
    <property type="entry name" value="SUGRTRNSPORT"/>
</dbReference>